<evidence type="ECO:0008006" key="4">
    <source>
        <dbReference type="Google" id="ProtNLM"/>
    </source>
</evidence>
<dbReference type="Proteomes" id="UP000002630">
    <property type="component" value="Linkage Group LG01"/>
</dbReference>
<feature type="region of interest" description="Disordered" evidence="1">
    <location>
        <begin position="139"/>
        <end position="162"/>
    </location>
</feature>
<evidence type="ECO:0000313" key="2">
    <source>
        <dbReference type="EMBL" id="CBN76524.1"/>
    </source>
</evidence>
<dbReference type="InParanoid" id="D8LB15"/>
<dbReference type="OrthoDB" id="34984at2759"/>
<name>D8LB15_ECTSI</name>
<proteinExistence type="predicted"/>
<organism evidence="2 3">
    <name type="scientific">Ectocarpus siliculosus</name>
    <name type="common">Brown alga</name>
    <name type="synonym">Conferva siliculosa</name>
    <dbReference type="NCBI Taxonomy" id="2880"/>
    <lineage>
        <taxon>Eukaryota</taxon>
        <taxon>Sar</taxon>
        <taxon>Stramenopiles</taxon>
        <taxon>Ochrophyta</taxon>
        <taxon>PX clade</taxon>
        <taxon>Phaeophyceae</taxon>
        <taxon>Ectocarpales</taxon>
        <taxon>Ectocarpaceae</taxon>
        <taxon>Ectocarpus</taxon>
    </lineage>
</organism>
<keyword evidence="3" id="KW-1185">Reference proteome</keyword>
<sequence>MPTGVGPLEIKYISLIGERHSGTTWMVKFLQDYFRDKDITVTATLCTWKHWFQDRIYQDIHDGKRPCREGQQCPACKDINHTLVVAMWRNPYDWISGMHKIPWHAQAHASIPDMSKFMTMPWIMGAEVRDHRRARRHIRKPRGKVHTSVGAQHDTPLRSLPLHRSGTAKHQTFSFRLTRILWRFAIPTP</sequence>
<dbReference type="AlphaFoldDB" id="D8LB15"/>
<dbReference type="EMBL" id="FN649726">
    <property type="protein sequence ID" value="CBN76524.1"/>
    <property type="molecule type" value="Genomic_DNA"/>
</dbReference>
<evidence type="ECO:0000313" key="3">
    <source>
        <dbReference type="Proteomes" id="UP000002630"/>
    </source>
</evidence>
<protein>
    <recommendedName>
        <fullName evidence="4">Sulfotransferase domain-containing protein</fullName>
    </recommendedName>
</protein>
<dbReference type="EMBL" id="FN647682">
    <property type="protein sequence ID" value="CBN76524.1"/>
    <property type="molecule type" value="Genomic_DNA"/>
</dbReference>
<accession>D8LB15</accession>
<reference evidence="2 3" key="1">
    <citation type="journal article" date="2010" name="Nature">
        <title>The Ectocarpus genome and the independent evolution of multicellularity in brown algae.</title>
        <authorList>
            <person name="Cock J.M."/>
            <person name="Sterck L."/>
            <person name="Rouze P."/>
            <person name="Scornet D."/>
            <person name="Allen A.E."/>
            <person name="Amoutzias G."/>
            <person name="Anthouard V."/>
            <person name="Artiguenave F."/>
            <person name="Aury J.M."/>
            <person name="Badger J.H."/>
            <person name="Beszteri B."/>
            <person name="Billiau K."/>
            <person name="Bonnet E."/>
            <person name="Bothwell J.H."/>
            <person name="Bowler C."/>
            <person name="Boyen C."/>
            <person name="Brownlee C."/>
            <person name="Carrano C.J."/>
            <person name="Charrier B."/>
            <person name="Cho G.Y."/>
            <person name="Coelho S.M."/>
            <person name="Collen J."/>
            <person name="Corre E."/>
            <person name="Da Silva C."/>
            <person name="Delage L."/>
            <person name="Delaroque N."/>
            <person name="Dittami S.M."/>
            <person name="Doulbeau S."/>
            <person name="Elias M."/>
            <person name="Farnham G."/>
            <person name="Gachon C.M."/>
            <person name="Gschloessl B."/>
            <person name="Heesch S."/>
            <person name="Jabbari K."/>
            <person name="Jubin C."/>
            <person name="Kawai H."/>
            <person name="Kimura K."/>
            <person name="Kloareg B."/>
            <person name="Kupper F.C."/>
            <person name="Lang D."/>
            <person name="Le Bail A."/>
            <person name="Leblanc C."/>
            <person name="Lerouge P."/>
            <person name="Lohr M."/>
            <person name="Lopez P.J."/>
            <person name="Martens C."/>
            <person name="Maumus F."/>
            <person name="Michel G."/>
            <person name="Miranda-Saavedra D."/>
            <person name="Morales J."/>
            <person name="Moreau H."/>
            <person name="Motomura T."/>
            <person name="Nagasato C."/>
            <person name="Napoli C.A."/>
            <person name="Nelson D.R."/>
            <person name="Nyvall-Collen P."/>
            <person name="Peters A.F."/>
            <person name="Pommier C."/>
            <person name="Potin P."/>
            <person name="Poulain J."/>
            <person name="Quesneville H."/>
            <person name="Read B."/>
            <person name="Rensing S.A."/>
            <person name="Ritter A."/>
            <person name="Rousvoal S."/>
            <person name="Samanta M."/>
            <person name="Samson G."/>
            <person name="Schroeder D.C."/>
            <person name="Segurens B."/>
            <person name="Strittmatter M."/>
            <person name="Tonon T."/>
            <person name="Tregear J.W."/>
            <person name="Valentin K."/>
            <person name="von Dassow P."/>
            <person name="Yamagishi T."/>
            <person name="Van de Peer Y."/>
            <person name="Wincker P."/>
        </authorList>
    </citation>
    <scope>NUCLEOTIDE SEQUENCE [LARGE SCALE GENOMIC DNA]</scope>
    <source>
        <strain evidence="3">Ec32 / CCAP1310/4</strain>
    </source>
</reference>
<gene>
    <name evidence="2" type="ORF">Esi_0000_0162</name>
</gene>
<evidence type="ECO:0000256" key="1">
    <source>
        <dbReference type="SAM" id="MobiDB-lite"/>
    </source>
</evidence>